<reference evidence="1" key="1">
    <citation type="journal article" date="2020" name="Nature">
        <title>Giant virus diversity and host interactions through global metagenomics.</title>
        <authorList>
            <person name="Schulz F."/>
            <person name="Roux S."/>
            <person name="Paez-Espino D."/>
            <person name="Jungbluth S."/>
            <person name="Walsh D.A."/>
            <person name="Denef V.J."/>
            <person name="McMahon K.D."/>
            <person name="Konstantinidis K.T."/>
            <person name="Eloe-Fadrosh E.A."/>
            <person name="Kyrpides N.C."/>
            <person name="Woyke T."/>
        </authorList>
    </citation>
    <scope>NUCLEOTIDE SEQUENCE</scope>
    <source>
        <strain evidence="1">GVMAG-M-3300023184-101</strain>
    </source>
</reference>
<sequence length="116" mass="14129">MVFDIIIKCISQSNRCNFEMPIICAPPYSEEIKSWSMYMIVDSKWQIEPPPPYTTNKSLLKYKKHTRYTYREFKKMITSSQNERERNLEQILQEARYVTQEALTRRREARECYEMK</sequence>
<organism evidence="1">
    <name type="scientific">viral metagenome</name>
    <dbReference type="NCBI Taxonomy" id="1070528"/>
    <lineage>
        <taxon>unclassified sequences</taxon>
        <taxon>metagenomes</taxon>
        <taxon>organismal metagenomes</taxon>
    </lineage>
</organism>
<protein>
    <submittedName>
        <fullName evidence="1">Uncharacterized protein</fullName>
    </submittedName>
</protein>
<proteinExistence type="predicted"/>
<dbReference type="EMBL" id="MN739951">
    <property type="protein sequence ID" value="QHT79642.1"/>
    <property type="molecule type" value="Genomic_DNA"/>
</dbReference>
<evidence type="ECO:0000313" key="1">
    <source>
        <dbReference type="EMBL" id="QHT79642.1"/>
    </source>
</evidence>
<dbReference type="AlphaFoldDB" id="A0A6C0HGB2"/>
<name>A0A6C0HGB2_9ZZZZ</name>
<accession>A0A6C0HGB2</accession>